<gene>
    <name evidence="1" type="ORF">AMTR_s00070p00093550</name>
</gene>
<dbReference type="Gramene" id="ERN20600">
    <property type="protein sequence ID" value="ERN20600"/>
    <property type="gene ID" value="AMTR_s00070p00093550"/>
</dbReference>
<dbReference type="Proteomes" id="UP000017836">
    <property type="component" value="Unassembled WGS sequence"/>
</dbReference>
<evidence type="ECO:0000313" key="1">
    <source>
        <dbReference type="EMBL" id="ERN20600.1"/>
    </source>
</evidence>
<organism evidence="1 2">
    <name type="scientific">Amborella trichopoda</name>
    <dbReference type="NCBI Taxonomy" id="13333"/>
    <lineage>
        <taxon>Eukaryota</taxon>
        <taxon>Viridiplantae</taxon>
        <taxon>Streptophyta</taxon>
        <taxon>Embryophyta</taxon>
        <taxon>Tracheophyta</taxon>
        <taxon>Spermatophyta</taxon>
        <taxon>Magnoliopsida</taxon>
        <taxon>Amborellales</taxon>
        <taxon>Amborellaceae</taxon>
        <taxon>Amborella</taxon>
    </lineage>
</organism>
<accession>U5DEG9</accession>
<proteinExistence type="predicted"/>
<dbReference type="HOGENOM" id="CLU_2779250_0_0_1"/>
<dbReference type="EMBL" id="KI392058">
    <property type="protein sequence ID" value="ERN20600.1"/>
    <property type="molecule type" value="Genomic_DNA"/>
</dbReference>
<dbReference type="AlphaFoldDB" id="U5DEG9"/>
<keyword evidence="2" id="KW-1185">Reference proteome</keyword>
<protein>
    <submittedName>
        <fullName evidence="1">Uncharacterized protein</fullName>
    </submittedName>
</protein>
<sequence length="69" mass="7593">MCEDEAAAASVSNELQPAFVYEDVTAAMCEEETTAVCEYETTAVCEDEIVVVCEEEKPPCLKTKSSHRE</sequence>
<name>U5DEG9_AMBTC</name>
<reference evidence="2" key="1">
    <citation type="journal article" date="2013" name="Science">
        <title>The Amborella genome and the evolution of flowering plants.</title>
        <authorList>
            <consortium name="Amborella Genome Project"/>
        </authorList>
    </citation>
    <scope>NUCLEOTIDE SEQUENCE [LARGE SCALE GENOMIC DNA]</scope>
</reference>
<evidence type="ECO:0000313" key="2">
    <source>
        <dbReference type="Proteomes" id="UP000017836"/>
    </source>
</evidence>